<protein>
    <recommendedName>
        <fullName evidence="2">Peptide N-acetyl-beta-D-glucosaminyl asparaginase amidase A N-terminal domain-containing protein</fullName>
    </recommendedName>
</protein>
<dbReference type="PANTHER" id="PTHR31104">
    <property type="entry name" value="PEPTIDE-N4-(N-ACETYL-BETA-GLUCOSAMINYL)ASPARAGINE AMIDASE A PROTEIN"/>
    <property type="match status" value="1"/>
</dbReference>
<dbReference type="Pfam" id="PF12222">
    <property type="entry name" value="PNGaseA"/>
    <property type="match status" value="1"/>
</dbReference>
<feature type="region of interest" description="Disordered" evidence="1">
    <location>
        <begin position="439"/>
        <end position="458"/>
    </location>
</feature>
<name>A0A6H0XTA9_9PEZI</name>
<sequence>MQTLHYSLSTNHHSIRASSIAALEVLQVYPPVLTVNPEGVLEITDGSSNASVAIVDDRRPSCQQTLVSYSFANSYGNPFVGNYAPPACSFDRVTWNLTVTSIGRQFDRLAIVYLGDVEVFRTSTAEPTTNGIRWVYLKDMTPYVSLFAEQQTVIFDLGNIVNDVYTGPFNVTLTASYFNADDSIKPADLIVPISSRASSGGRSSVFTLPPDIASNNVTLPRNIQRAVVTISATGQIDEEFWWSNVPSSTVNTFPEAGTLLGYSPFREVQLFIDGTLAGVAWPFPIIFTGGVVPGLWRPIVGIDAFDLKEDEIDVTPWLPILCDGKSHNFTIRVAGLQDDGKGSAKLVEVVGSYWLVTGKIFVWLDEDGSATTGMQPTIVAPPPSLEVTASTTTNSNGSNATLQYQVNAARDLSFSALISTSQGQKFSYWQQTRKFSNTGTVSQSGNAQTNVQSTTGTDISSSGYVRRLSYPLTANTLYTTAADSFSITANISRGKDVQNLGQPVFPTGLESFTAGTLSEPLASFQGALLQTSQNGSATYFANTTSSTAYSYGSTVQDMTFSGVSTAAGSNPYATVVGMTELFTRQIAATNGTVLYDHERLVNQTIEHQHGISSDNDSFVLSGRPQHLRGY</sequence>
<organism evidence="3 4">
    <name type="scientific">Peltaster fructicola</name>
    <dbReference type="NCBI Taxonomy" id="286661"/>
    <lineage>
        <taxon>Eukaryota</taxon>
        <taxon>Fungi</taxon>
        <taxon>Dikarya</taxon>
        <taxon>Ascomycota</taxon>
        <taxon>Pezizomycotina</taxon>
        <taxon>Dothideomycetes</taxon>
        <taxon>Dothideomycetes incertae sedis</taxon>
        <taxon>Peltaster</taxon>
    </lineage>
</organism>
<dbReference type="EMBL" id="CP051140">
    <property type="protein sequence ID" value="QIW97905.1"/>
    <property type="molecule type" value="Genomic_DNA"/>
</dbReference>
<dbReference type="Pfam" id="PF25156">
    <property type="entry name" value="PNGase_A_C"/>
    <property type="match status" value="1"/>
</dbReference>
<gene>
    <name evidence="3" type="ORF">AMS68_003423</name>
</gene>
<dbReference type="InterPro" id="IPR056948">
    <property type="entry name" value="PNGaseA_N"/>
</dbReference>
<evidence type="ECO:0000259" key="2">
    <source>
        <dbReference type="Pfam" id="PF12222"/>
    </source>
</evidence>
<proteinExistence type="predicted"/>
<keyword evidence="4" id="KW-1185">Reference proteome</keyword>
<feature type="domain" description="Peptide N-acetyl-beta-D-glucosaminyl asparaginase amidase A N-terminal" evidence="2">
    <location>
        <begin position="60"/>
        <end position="374"/>
    </location>
</feature>
<dbReference type="Proteomes" id="UP000503462">
    <property type="component" value="Chromosome 2"/>
</dbReference>
<dbReference type="OrthoDB" id="1612078at2759"/>
<evidence type="ECO:0000256" key="1">
    <source>
        <dbReference type="SAM" id="MobiDB-lite"/>
    </source>
</evidence>
<accession>A0A6H0XTA9</accession>
<dbReference type="AlphaFoldDB" id="A0A6H0XTA9"/>
<dbReference type="InterPro" id="IPR021102">
    <property type="entry name" value="PNGase_A"/>
</dbReference>
<reference evidence="3 4" key="1">
    <citation type="journal article" date="2016" name="Sci. Rep.">
        <title>Peltaster fructicola genome reveals evolution from an invasive phytopathogen to an ectophytic parasite.</title>
        <authorList>
            <person name="Xu C."/>
            <person name="Chen H."/>
            <person name="Gleason M.L."/>
            <person name="Xu J.R."/>
            <person name="Liu H."/>
            <person name="Zhang R."/>
            <person name="Sun G."/>
        </authorList>
    </citation>
    <scope>NUCLEOTIDE SEQUENCE [LARGE SCALE GENOMIC DNA]</scope>
    <source>
        <strain evidence="3 4">LNHT1506</strain>
    </source>
</reference>
<evidence type="ECO:0000313" key="4">
    <source>
        <dbReference type="Proteomes" id="UP000503462"/>
    </source>
</evidence>
<evidence type="ECO:0000313" key="3">
    <source>
        <dbReference type="EMBL" id="QIW97905.1"/>
    </source>
</evidence>